<gene>
    <name evidence="4" type="ORF">POM88_035248</name>
</gene>
<protein>
    <submittedName>
        <fullName evidence="4">3'-N-debenzoyl-2'-deoxytaxol N-benzoyltransferase</fullName>
    </submittedName>
</protein>
<evidence type="ECO:0000256" key="2">
    <source>
        <dbReference type="ARBA" id="ARBA00022679"/>
    </source>
</evidence>
<reference evidence="4" key="1">
    <citation type="submission" date="2023-02" db="EMBL/GenBank/DDBJ databases">
        <title>Genome of toxic invasive species Heracleum sosnowskyi carries increased number of genes despite the absence of recent whole-genome duplications.</title>
        <authorList>
            <person name="Schelkunov M."/>
            <person name="Shtratnikova V."/>
            <person name="Makarenko M."/>
            <person name="Klepikova A."/>
            <person name="Omelchenko D."/>
            <person name="Novikova G."/>
            <person name="Obukhova E."/>
            <person name="Bogdanov V."/>
            <person name="Penin A."/>
            <person name="Logacheva M."/>
        </authorList>
    </citation>
    <scope>NUCLEOTIDE SEQUENCE</scope>
    <source>
        <strain evidence="4">Hsosn_3</strain>
        <tissue evidence="4">Leaf</tissue>
    </source>
</reference>
<keyword evidence="3" id="KW-0012">Acyltransferase</keyword>
<dbReference type="PANTHER" id="PTHR31623:SF28">
    <property type="entry name" value="BAHD ACYLTRANSFERASE"/>
    <property type="match status" value="1"/>
</dbReference>
<evidence type="ECO:0000256" key="3">
    <source>
        <dbReference type="ARBA" id="ARBA00023315"/>
    </source>
</evidence>
<dbReference type="PANTHER" id="PTHR31623">
    <property type="entry name" value="F21J9.9"/>
    <property type="match status" value="1"/>
</dbReference>
<name>A0AAD8HL48_9APIA</name>
<dbReference type="GO" id="GO:0016746">
    <property type="term" value="F:acyltransferase activity"/>
    <property type="evidence" value="ECO:0007669"/>
    <property type="project" value="UniProtKB-KW"/>
</dbReference>
<comment type="similarity">
    <text evidence="1">Belongs to the plant acyltransferase family.</text>
</comment>
<dbReference type="EMBL" id="JAUIZM010000008">
    <property type="protein sequence ID" value="KAK1369156.1"/>
    <property type="molecule type" value="Genomic_DNA"/>
</dbReference>
<reference evidence="4" key="2">
    <citation type="submission" date="2023-05" db="EMBL/GenBank/DDBJ databases">
        <authorList>
            <person name="Schelkunov M.I."/>
        </authorList>
    </citation>
    <scope>NUCLEOTIDE SEQUENCE</scope>
    <source>
        <strain evidence="4">Hsosn_3</strain>
        <tissue evidence="4">Leaf</tissue>
    </source>
</reference>
<evidence type="ECO:0000313" key="4">
    <source>
        <dbReference type="EMBL" id="KAK1369156.1"/>
    </source>
</evidence>
<keyword evidence="2" id="KW-0808">Transferase</keyword>
<comment type="caution">
    <text evidence="4">The sequence shown here is derived from an EMBL/GenBank/DDBJ whole genome shotgun (WGS) entry which is preliminary data.</text>
</comment>
<dbReference type="AlphaFoldDB" id="A0AAD8HL48"/>
<accession>A0AAD8HL48</accession>
<dbReference type="Proteomes" id="UP001237642">
    <property type="component" value="Unassembled WGS sequence"/>
</dbReference>
<organism evidence="4 5">
    <name type="scientific">Heracleum sosnowskyi</name>
    <dbReference type="NCBI Taxonomy" id="360622"/>
    <lineage>
        <taxon>Eukaryota</taxon>
        <taxon>Viridiplantae</taxon>
        <taxon>Streptophyta</taxon>
        <taxon>Embryophyta</taxon>
        <taxon>Tracheophyta</taxon>
        <taxon>Spermatophyta</taxon>
        <taxon>Magnoliopsida</taxon>
        <taxon>eudicotyledons</taxon>
        <taxon>Gunneridae</taxon>
        <taxon>Pentapetalae</taxon>
        <taxon>asterids</taxon>
        <taxon>campanulids</taxon>
        <taxon>Apiales</taxon>
        <taxon>Apiaceae</taxon>
        <taxon>Apioideae</taxon>
        <taxon>apioid superclade</taxon>
        <taxon>Tordylieae</taxon>
        <taxon>Tordyliinae</taxon>
        <taxon>Heracleum</taxon>
    </lineage>
</organism>
<evidence type="ECO:0000256" key="1">
    <source>
        <dbReference type="ARBA" id="ARBA00009861"/>
    </source>
</evidence>
<evidence type="ECO:0000313" key="5">
    <source>
        <dbReference type="Proteomes" id="UP001237642"/>
    </source>
</evidence>
<dbReference type="Gene3D" id="3.30.559.10">
    <property type="entry name" value="Chloramphenicol acetyltransferase-like domain"/>
    <property type="match status" value="2"/>
</dbReference>
<sequence length="376" mass="43112">MALRVEIVQKNQYVIECNDEGAEYMEARVLCDMASVTKHPKLDHLRMLLPYNPHQLSLQNQLSIDQVVLLAVQVNRFLCGGIAIGVCIRHVIADAAATATFFKTWATINASSYKNDTEYVPRNYVFDCTSLFPPQDVALAFSARASKHNQIIHKTVTKRFILSDTIIAYLRKKCSMDDDGVNHPTRVEAVVAFLWTMIIQSSRKRLKRHEILLTVNLRKRMVPSIPPHCIGNVFQPSRAQWEADVEKIVDFKVLTKKLVNEVRKMKDEYIRNIFENGDFLKGMKERLKMVSNKSEEMGTFAVSSWCRFPFYETDFGFGKPSWYGSSLNYINSAILMDTSDGKGMEAWITLKEEDMEKLEQNSEFLSYFTSILSQSV</sequence>
<proteinExistence type="inferred from homology"/>
<dbReference type="InterPro" id="IPR023213">
    <property type="entry name" value="CAT-like_dom_sf"/>
</dbReference>
<keyword evidence="5" id="KW-1185">Reference proteome</keyword>
<dbReference type="Pfam" id="PF02458">
    <property type="entry name" value="Transferase"/>
    <property type="match status" value="1"/>
</dbReference>